<reference evidence="2" key="2">
    <citation type="journal article" date="2015" name="Data Brief">
        <title>Shoot transcriptome of the giant reed, Arundo donax.</title>
        <authorList>
            <person name="Barrero R.A."/>
            <person name="Guerrero F.D."/>
            <person name="Moolhuijzen P."/>
            <person name="Goolsby J.A."/>
            <person name="Tidwell J."/>
            <person name="Bellgard S.E."/>
            <person name="Bellgard M.I."/>
        </authorList>
    </citation>
    <scope>NUCLEOTIDE SEQUENCE</scope>
    <source>
        <tissue evidence="2">Shoot tissue taken approximately 20 cm above the soil surface</tissue>
    </source>
</reference>
<dbReference type="AlphaFoldDB" id="A0A0A9A024"/>
<feature type="compositionally biased region" description="Low complexity" evidence="1">
    <location>
        <begin position="17"/>
        <end position="27"/>
    </location>
</feature>
<name>A0A0A9A024_ARUDO</name>
<protein>
    <submittedName>
        <fullName evidence="2">Uncharacterized protein</fullName>
    </submittedName>
</protein>
<accession>A0A0A9A024</accession>
<feature type="region of interest" description="Disordered" evidence="1">
    <location>
        <begin position="1"/>
        <end position="27"/>
    </location>
</feature>
<organism evidence="2">
    <name type="scientific">Arundo donax</name>
    <name type="common">Giant reed</name>
    <name type="synonym">Donax arundinaceus</name>
    <dbReference type="NCBI Taxonomy" id="35708"/>
    <lineage>
        <taxon>Eukaryota</taxon>
        <taxon>Viridiplantae</taxon>
        <taxon>Streptophyta</taxon>
        <taxon>Embryophyta</taxon>
        <taxon>Tracheophyta</taxon>
        <taxon>Spermatophyta</taxon>
        <taxon>Magnoliopsida</taxon>
        <taxon>Liliopsida</taxon>
        <taxon>Poales</taxon>
        <taxon>Poaceae</taxon>
        <taxon>PACMAD clade</taxon>
        <taxon>Arundinoideae</taxon>
        <taxon>Arundineae</taxon>
        <taxon>Arundo</taxon>
    </lineage>
</organism>
<proteinExistence type="predicted"/>
<reference evidence="2" key="1">
    <citation type="submission" date="2014-09" db="EMBL/GenBank/DDBJ databases">
        <authorList>
            <person name="Magalhaes I.L.F."/>
            <person name="Oliveira U."/>
            <person name="Santos F.R."/>
            <person name="Vidigal T.H.D.A."/>
            <person name="Brescovit A.D."/>
            <person name="Santos A.J."/>
        </authorList>
    </citation>
    <scope>NUCLEOTIDE SEQUENCE</scope>
    <source>
        <tissue evidence="2">Shoot tissue taken approximately 20 cm above the soil surface</tissue>
    </source>
</reference>
<evidence type="ECO:0000313" key="2">
    <source>
        <dbReference type="EMBL" id="JAD43308.1"/>
    </source>
</evidence>
<dbReference type="EMBL" id="GBRH01254587">
    <property type="protein sequence ID" value="JAD43308.1"/>
    <property type="molecule type" value="Transcribed_RNA"/>
</dbReference>
<evidence type="ECO:0000256" key="1">
    <source>
        <dbReference type="SAM" id="MobiDB-lite"/>
    </source>
</evidence>
<sequence>MVTEHQETSRSTVPSMAAAGAPPASHR</sequence>